<dbReference type="GO" id="GO:0008137">
    <property type="term" value="F:NADH dehydrogenase (ubiquinone) activity"/>
    <property type="evidence" value="ECO:0007669"/>
    <property type="project" value="UniProtKB-UniRule"/>
</dbReference>
<gene>
    <name evidence="2" type="primary">nad6</name>
</gene>
<feature type="transmembrane region" description="Helical" evidence="1">
    <location>
        <begin position="91"/>
        <end position="110"/>
    </location>
</feature>
<sequence length="208" mass="24985">MFLEIFLFNIFYFFILFSMLFVSFSENAVYSLLFLVLTFCNVTFLLLLLGAEFISFLFLIIYVGAISVLFLFIIMMLNIKNTNYLQISNYLYYYIPIFLFLFLFLINYFFKFLYLFDSLKFFDIKLILINWLQEINFTTNIKIVGNVLYTNYSILFIIMSFLLLVSMIGVIVLTLHQKTILLLKKQEINFQLTRNFKNTIKFIKIRKN</sequence>
<evidence type="ECO:0000313" key="2">
    <source>
        <dbReference type="EMBL" id="APC24876.1"/>
    </source>
</evidence>
<keyword evidence="1" id="KW-0520">NAD</keyword>
<protein>
    <recommendedName>
        <fullName evidence="1">NADH-ubiquinone oxidoreductase chain 6</fullName>
        <ecNumber evidence="1">7.1.1.2</ecNumber>
    </recommendedName>
</protein>
<accession>A0A1J0F7B8</accession>
<reference evidence="2" key="1">
    <citation type="journal article" date="2016" name="Genome Biol. Evol.">
        <title>Red Algal Mitochondrial Genomes are More Complete than Previously Reported.</title>
        <authorList>
            <person name="Salomaki E.D."/>
            <person name="Lane C.E."/>
        </authorList>
    </citation>
    <scope>NUCLEOTIDE SEQUENCE</scope>
</reference>
<dbReference type="EMBL" id="KX687877">
    <property type="protein sequence ID" value="APC24876.1"/>
    <property type="molecule type" value="Genomic_DNA"/>
</dbReference>
<dbReference type="PANTHER" id="PTHR33269">
    <property type="entry name" value="NADH-UBIQUINONE OXIDOREDUCTASE CHAIN 6"/>
    <property type="match status" value="1"/>
</dbReference>
<comment type="catalytic activity">
    <reaction evidence="1">
        <text>a ubiquinone + NADH + 5 H(+)(in) = a ubiquinol + NAD(+) + 4 H(+)(out)</text>
        <dbReference type="Rhea" id="RHEA:29091"/>
        <dbReference type="Rhea" id="RHEA-COMP:9565"/>
        <dbReference type="Rhea" id="RHEA-COMP:9566"/>
        <dbReference type="ChEBI" id="CHEBI:15378"/>
        <dbReference type="ChEBI" id="CHEBI:16389"/>
        <dbReference type="ChEBI" id="CHEBI:17976"/>
        <dbReference type="ChEBI" id="CHEBI:57540"/>
        <dbReference type="ChEBI" id="CHEBI:57945"/>
        <dbReference type="EC" id="7.1.1.2"/>
    </reaction>
</comment>
<feature type="transmembrane region" description="Helical" evidence="1">
    <location>
        <begin position="32"/>
        <end position="50"/>
    </location>
</feature>
<dbReference type="EC" id="7.1.1.2" evidence="1"/>
<keyword evidence="1" id="KW-0472">Membrane</keyword>
<dbReference type="GO" id="GO:0016491">
    <property type="term" value="F:oxidoreductase activity"/>
    <property type="evidence" value="ECO:0007669"/>
    <property type="project" value="UniProtKB-KW"/>
</dbReference>
<keyword evidence="1" id="KW-0249">Electron transport</keyword>
<geneLocation type="mitochondrion" evidence="2"/>
<feature type="transmembrane region" description="Helical" evidence="1">
    <location>
        <begin position="6"/>
        <end position="25"/>
    </location>
</feature>
<dbReference type="GO" id="GO:0031966">
    <property type="term" value="C:mitochondrial membrane"/>
    <property type="evidence" value="ECO:0007669"/>
    <property type="project" value="UniProtKB-SubCell"/>
</dbReference>
<comment type="subcellular location">
    <subcellularLocation>
        <location evidence="1">Mitochondrion membrane</location>
        <topology evidence="1">Multi-pass membrane protein</topology>
    </subcellularLocation>
</comment>
<name>A0A1J0F7B8_9FLOR</name>
<keyword evidence="1" id="KW-1278">Translocase</keyword>
<dbReference type="InterPro" id="IPR001457">
    <property type="entry name" value="NADH_UbQ/plastoQ_OxRdtase_su6"/>
</dbReference>
<feature type="transmembrane region" description="Helical" evidence="1">
    <location>
        <begin position="152"/>
        <end position="175"/>
    </location>
</feature>
<dbReference type="InterPro" id="IPR042106">
    <property type="entry name" value="Nuo/plastoQ_OxRdtase_6_NuoJ"/>
</dbReference>
<keyword evidence="1" id="KW-1133">Transmembrane helix</keyword>
<keyword evidence="1" id="KW-0813">Transport</keyword>
<keyword evidence="1" id="KW-0679">Respiratory chain</keyword>
<organism evidence="2">
    <name type="scientific">Choreocolax polysiphoniae</name>
    <dbReference type="NCBI Taxonomy" id="282351"/>
    <lineage>
        <taxon>Eukaryota</taxon>
        <taxon>Rhodophyta</taxon>
        <taxon>Florideophyceae</taxon>
        <taxon>Rhodymeniophycidae</taxon>
        <taxon>Gigartinales</taxon>
        <taxon>Choreocolacaceae</taxon>
        <taxon>Choreocolax</taxon>
    </lineage>
</organism>
<keyword evidence="1" id="KW-0812">Transmembrane</keyword>
<proteinExistence type="inferred from homology"/>
<dbReference type="PANTHER" id="PTHR33269:SF17">
    <property type="entry name" value="NADH-UBIQUINONE OXIDOREDUCTASE CHAIN 6"/>
    <property type="match status" value="1"/>
</dbReference>
<keyword evidence="2" id="KW-0560">Oxidoreductase</keyword>
<dbReference type="Pfam" id="PF00499">
    <property type="entry name" value="Oxidored_q3"/>
    <property type="match status" value="1"/>
</dbReference>
<comment type="similarity">
    <text evidence="1">Belongs to the complex I subunit 6 family.</text>
</comment>
<keyword evidence="1 2" id="KW-0496">Mitochondrion</keyword>
<dbReference type="Gene3D" id="1.20.120.1200">
    <property type="entry name" value="NADH-ubiquinone/plastoquinone oxidoreductase chain 6, subunit NuoJ"/>
    <property type="match status" value="1"/>
</dbReference>
<comment type="function">
    <text evidence="1">Core subunit of the mitochondrial membrane respiratory chain NADH dehydrogenase (Complex I) which catalyzes electron transfer from NADH through the respiratory chain, using ubiquinone as an electron acceptor. Essential for the catalytic activity and assembly of complex I.</text>
</comment>
<dbReference type="AlphaFoldDB" id="A0A1J0F7B8"/>
<keyword evidence="1" id="KW-0830">Ubiquinone</keyword>
<dbReference type="GeneID" id="30413292"/>
<evidence type="ECO:0000256" key="1">
    <source>
        <dbReference type="RuleBase" id="RU004430"/>
    </source>
</evidence>
<feature type="transmembrane region" description="Helical" evidence="1">
    <location>
        <begin position="56"/>
        <end position="79"/>
    </location>
</feature>
<dbReference type="RefSeq" id="YP_009325884.1">
    <property type="nucleotide sequence ID" value="NC_032002.1"/>
</dbReference>